<keyword evidence="3" id="KW-1185">Reference proteome</keyword>
<dbReference type="EMBL" id="BPFH01000001">
    <property type="protein sequence ID" value="GIT94171.1"/>
    <property type="molecule type" value="Genomic_DNA"/>
</dbReference>
<comment type="caution">
    <text evidence="2">The sequence shown here is derived from an EMBL/GenBank/DDBJ whole genome shotgun (WGS) entry which is preliminary data.</text>
</comment>
<reference evidence="2 3" key="1">
    <citation type="submission" date="2021-05" db="EMBL/GenBank/DDBJ databases">
        <title>Bacteria Genome sequencing.</title>
        <authorList>
            <person name="Takabe Y."/>
            <person name="Nakajima Y."/>
            <person name="Suzuki S."/>
            <person name="Shiozaki T."/>
        </authorList>
    </citation>
    <scope>NUCLEOTIDE SEQUENCE [LARGE SCALE GENOMIC DNA]</scope>
    <source>
        <strain evidence="2 3">AI_62</strain>
    </source>
</reference>
<proteinExistence type="predicted"/>
<name>A0ABQ4NIL9_9RHOB</name>
<protein>
    <submittedName>
        <fullName evidence="2">Uncharacterized protein</fullName>
    </submittedName>
</protein>
<feature type="region of interest" description="Disordered" evidence="1">
    <location>
        <begin position="77"/>
        <end position="119"/>
    </location>
</feature>
<evidence type="ECO:0000256" key="1">
    <source>
        <dbReference type="SAM" id="MobiDB-lite"/>
    </source>
</evidence>
<organism evidence="2 3">
    <name type="scientific">Jannaschia pagri</name>
    <dbReference type="NCBI Taxonomy" id="2829797"/>
    <lineage>
        <taxon>Bacteria</taxon>
        <taxon>Pseudomonadati</taxon>
        <taxon>Pseudomonadota</taxon>
        <taxon>Alphaproteobacteria</taxon>
        <taxon>Rhodobacterales</taxon>
        <taxon>Roseobacteraceae</taxon>
        <taxon>Jannaschia</taxon>
    </lineage>
</organism>
<sequence length="119" mass="12110">MIRIGQLGDMAAFGLQLGQTRKVIGEFFRQVVGNMAHGKASAAVAKPPYDNPGRPPLTHINTTGANLLLGKNTSGGRPKAVWGAAPPSATPKAAQAKGMPTSVGAVRKAGDVPGEGVDL</sequence>
<gene>
    <name evidence="2" type="ORF">JANAI62_07940</name>
</gene>
<evidence type="ECO:0000313" key="2">
    <source>
        <dbReference type="EMBL" id="GIT94171.1"/>
    </source>
</evidence>
<accession>A0ABQ4NIL9</accession>
<dbReference type="Proteomes" id="UP000786693">
    <property type="component" value="Unassembled WGS sequence"/>
</dbReference>
<evidence type="ECO:0000313" key="3">
    <source>
        <dbReference type="Proteomes" id="UP000786693"/>
    </source>
</evidence>